<dbReference type="Proteomes" id="UP000001542">
    <property type="component" value="Unassembled WGS sequence"/>
</dbReference>
<dbReference type="AlphaFoldDB" id="A2ERI6"/>
<dbReference type="SUPFAM" id="SSF51126">
    <property type="entry name" value="Pectin lyase-like"/>
    <property type="match status" value="3"/>
</dbReference>
<evidence type="ECO:0000259" key="2">
    <source>
        <dbReference type="Pfam" id="PF13229"/>
    </source>
</evidence>
<sequence length="735" mass="79529">MTGKVITFKQNQPPEFSTHRVFENNGAMSLDEFIKKQLDSTIIDIPPGTYTIQARITQSMHLRGTEGVIFVGTGRDDVIVSTSKYLIVENIHFDQKGVNKGSAIRINSGYTRVINCVLEGNSTLLNPIIHNNGTLECYSSKLIGSNLACLLLDPKSSAYCERCFIGKSNQNGITCKTQSSLFINQTRVTNNQTMGILIQDYSTGIILNSIISNNKFTGIQANMNELVIIKNSKVSDNNTFGLEIKQGNVIAIQSTIINNDRGAVICAVKSTFKSQQCKYGNSPQGQIVHLKESTVELDHDEIFGTAAAAGIAIDNVFGFTGSNLKVHDVQASGIIAIGKNKVNLFNSEIEKTKYNGFEMKGGEMQLKNVKFAQIGNIALNFAGAPTGVFDGCIFTHNCNDLQLAGGNLQFINSTFEYATKASTLLQKTAKTTFENCNFNAVCEALVAIYDQNTESSFTNCDFIAGGDVAVHIASNAAATFTHCHGLFSPRPDITQSRKTPEGKGFMVDQSAATFNNCDISSFMSAIYFANGAKGDVEYCTISNTLADGLKVQDNNTYVKISNTSFSSIKKYSLFASKYSKVECDKCTFRGGQINVVSTMDSSIELNACEITASVSGESTLATKRGSLTFTDCVISDESVLGIKAIENSSITAIKTNIFRCSMLGIFLSQGSSLLAEFSSFDSNGNYGIAMQDSCKATVRNCAFTNHNTAAILNSNSELVNSDNQFVDNPQSIQEA</sequence>
<proteinExistence type="predicted"/>
<feature type="domain" description="Right handed beta helix" evidence="2">
    <location>
        <begin position="150"/>
        <end position="298"/>
    </location>
</feature>
<organism evidence="3 4">
    <name type="scientific">Trichomonas vaginalis (strain ATCC PRA-98 / G3)</name>
    <dbReference type="NCBI Taxonomy" id="412133"/>
    <lineage>
        <taxon>Eukaryota</taxon>
        <taxon>Metamonada</taxon>
        <taxon>Parabasalia</taxon>
        <taxon>Trichomonadida</taxon>
        <taxon>Trichomonadidae</taxon>
        <taxon>Trichomonas</taxon>
    </lineage>
</organism>
<feature type="domain" description="Right handed beta helix" evidence="2">
    <location>
        <begin position="309"/>
        <end position="462"/>
    </location>
</feature>
<dbReference type="GO" id="GO:0006511">
    <property type="term" value="P:ubiquitin-dependent protein catabolic process"/>
    <property type="evidence" value="ECO:0000318"/>
    <property type="project" value="GO_Central"/>
</dbReference>
<keyword evidence="1" id="KW-0677">Repeat</keyword>
<feature type="domain" description="Right handed beta helix" evidence="2">
    <location>
        <begin position="601"/>
        <end position="728"/>
    </location>
</feature>
<dbReference type="GO" id="GO:0042981">
    <property type="term" value="P:regulation of apoptotic process"/>
    <property type="evidence" value="ECO:0000318"/>
    <property type="project" value="GO_Central"/>
</dbReference>
<dbReference type="Pfam" id="PF13229">
    <property type="entry name" value="Beta_helix"/>
    <property type="match status" value="3"/>
</dbReference>
<dbReference type="SMR" id="A2ERI6"/>
<evidence type="ECO:0000313" key="3">
    <source>
        <dbReference type="EMBL" id="EAY04713.1"/>
    </source>
</evidence>
<dbReference type="FunFam" id="2.160.20.10:FF:000200">
    <property type="entry name" value="Uncharacterized protein"/>
    <property type="match status" value="1"/>
</dbReference>
<dbReference type="VEuPathDB" id="TrichDB:TVAGG3_0284800"/>
<dbReference type="PANTHER" id="PTHR22990:SF15">
    <property type="entry name" value="F-BOX ONLY PROTEIN 10"/>
    <property type="match status" value="1"/>
</dbReference>
<dbReference type="InterPro" id="IPR011050">
    <property type="entry name" value="Pectin_lyase_fold/virulence"/>
</dbReference>
<reference evidence="3" key="1">
    <citation type="submission" date="2006-10" db="EMBL/GenBank/DDBJ databases">
        <authorList>
            <person name="Amadeo P."/>
            <person name="Zhao Q."/>
            <person name="Wortman J."/>
            <person name="Fraser-Liggett C."/>
            <person name="Carlton J."/>
        </authorList>
    </citation>
    <scope>NUCLEOTIDE SEQUENCE</scope>
    <source>
        <strain evidence="3">G3</strain>
    </source>
</reference>
<dbReference type="VEuPathDB" id="TrichDB:TVAG_059110"/>
<dbReference type="InterPro" id="IPR012334">
    <property type="entry name" value="Pectin_lyas_fold"/>
</dbReference>
<evidence type="ECO:0000256" key="1">
    <source>
        <dbReference type="ARBA" id="ARBA00022737"/>
    </source>
</evidence>
<dbReference type="RefSeq" id="XP_001316936.1">
    <property type="nucleotide sequence ID" value="XM_001316901.1"/>
</dbReference>
<dbReference type="PANTHER" id="PTHR22990">
    <property type="entry name" value="F-BOX ONLY PROTEIN"/>
    <property type="match status" value="1"/>
</dbReference>
<evidence type="ECO:0000313" key="4">
    <source>
        <dbReference type="Proteomes" id="UP000001542"/>
    </source>
</evidence>
<accession>A2ERI6</accession>
<name>A2ERI6_TRIV3</name>
<keyword evidence="4" id="KW-1185">Reference proteome</keyword>
<gene>
    <name evidence="3" type="ORF">TVAG_059110</name>
</gene>
<dbReference type="KEGG" id="tva:4762577"/>
<dbReference type="InterPro" id="IPR006626">
    <property type="entry name" value="PbH1"/>
</dbReference>
<dbReference type="EMBL" id="DS113467">
    <property type="protein sequence ID" value="EAY04713.1"/>
    <property type="molecule type" value="Genomic_DNA"/>
</dbReference>
<dbReference type="InterPro" id="IPR051550">
    <property type="entry name" value="SCF-Subunits/Alg-Epimerases"/>
</dbReference>
<reference evidence="3" key="2">
    <citation type="journal article" date="2007" name="Science">
        <title>Draft genome sequence of the sexually transmitted pathogen Trichomonas vaginalis.</title>
        <authorList>
            <person name="Carlton J.M."/>
            <person name="Hirt R.P."/>
            <person name="Silva J.C."/>
            <person name="Delcher A.L."/>
            <person name="Schatz M."/>
            <person name="Zhao Q."/>
            <person name="Wortman J.R."/>
            <person name="Bidwell S.L."/>
            <person name="Alsmark U.C.M."/>
            <person name="Besteiro S."/>
            <person name="Sicheritz-Ponten T."/>
            <person name="Noel C.J."/>
            <person name="Dacks J.B."/>
            <person name="Foster P.G."/>
            <person name="Simillion C."/>
            <person name="Van de Peer Y."/>
            <person name="Miranda-Saavedra D."/>
            <person name="Barton G.J."/>
            <person name="Westrop G.D."/>
            <person name="Mueller S."/>
            <person name="Dessi D."/>
            <person name="Fiori P.L."/>
            <person name="Ren Q."/>
            <person name="Paulsen I."/>
            <person name="Zhang H."/>
            <person name="Bastida-Corcuera F.D."/>
            <person name="Simoes-Barbosa A."/>
            <person name="Brown M.T."/>
            <person name="Hayes R.D."/>
            <person name="Mukherjee M."/>
            <person name="Okumura C.Y."/>
            <person name="Schneider R."/>
            <person name="Smith A.J."/>
            <person name="Vanacova S."/>
            <person name="Villalvazo M."/>
            <person name="Haas B.J."/>
            <person name="Pertea M."/>
            <person name="Feldblyum T.V."/>
            <person name="Utterback T.R."/>
            <person name="Shu C.L."/>
            <person name="Osoegawa K."/>
            <person name="de Jong P.J."/>
            <person name="Hrdy I."/>
            <person name="Horvathova L."/>
            <person name="Zubacova Z."/>
            <person name="Dolezal P."/>
            <person name="Malik S.B."/>
            <person name="Logsdon J.M. Jr."/>
            <person name="Henze K."/>
            <person name="Gupta A."/>
            <person name="Wang C.C."/>
            <person name="Dunne R.L."/>
            <person name="Upcroft J.A."/>
            <person name="Upcroft P."/>
            <person name="White O."/>
            <person name="Salzberg S.L."/>
            <person name="Tang P."/>
            <person name="Chiu C.-H."/>
            <person name="Lee Y.-S."/>
            <person name="Embley T.M."/>
            <person name="Coombs G.H."/>
            <person name="Mottram J.C."/>
            <person name="Tachezy J."/>
            <person name="Fraser-Liggett C.M."/>
            <person name="Johnson P.J."/>
        </authorList>
    </citation>
    <scope>NUCLEOTIDE SEQUENCE [LARGE SCALE GENOMIC DNA]</scope>
    <source>
        <strain evidence="3">G3</strain>
    </source>
</reference>
<dbReference type="InterPro" id="IPR039448">
    <property type="entry name" value="Beta_helix"/>
</dbReference>
<dbReference type="InParanoid" id="A2ERI6"/>
<protein>
    <recommendedName>
        <fullName evidence="2">Right handed beta helix domain-containing protein</fullName>
    </recommendedName>
</protein>
<dbReference type="SMART" id="SM00710">
    <property type="entry name" value="PbH1"/>
    <property type="match status" value="8"/>
</dbReference>
<dbReference type="Gene3D" id="2.160.20.10">
    <property type="entry name" value="Single-stranded right-handed beta-helix, Pectin lyase-like"/>
    <property type="match status" value="2"/>
</dbReference>